<accession>A0A1T5JE08</accession>
<dbReference type="PANTHER" id="PTHR39082:SF1">
    <property type="entry name" value="SCAVENGER RECEPTOR CLASS A MEMBER 3"/>
    <property type="match status" value="1"/>
</dbReference>
<evidence type="ECO:0000259" key="3">
    <source>
        <dbReference type="Pfam" id="PF24481"/>
    </source>
</evidence>
<dbReference type="Pfam" id="PF24481">
    <property type="entry name" value="CT398_CC"/>
    <property type="match status" value="1"/>
</dbReference>
<dbReference type="InterPro" id="IPR056003">
    <property type="entry name" value="CT398_CC_hairpin"/>
</dbReference>
<dbReference type="InterPro" id="IPR052376">
    <property type="entry name" value="Oxidative_Scav/Glycosyltrans"/>
</dbReference>
<dbReference type="EMBL" id="FUZP01000001">
    <property type="protein sequence ID" value="SKC49619.1"/>
    <property type="molecule type" value="Genomic_DNA"/>
</dbReference>
<feature type="domain" description="C4-type zinc ribbon" evidence="2">
    <location>
        <begin position="202"/>
        <end position="236"/>
    </location>
</feature>
<dbReference type="InterPro" id="IPR003743">
    <property type="entry name" value="Zf-RING_7"/>
</dbReference>
<dbReference type="OrthoDB" id="9784388at2"/>
<reference evidence="4 5" key="1">
    <citation type="submission" date="2017-02" db="EMBL/GenBank/DDBJ databases">
        <authorList>
            <person name="Peterson S.W."/>
        </authorList>
    </citation>
    <scope>NUCLEOTIDE SEQUENCE [LARGE SCALE GENOMIC DNA]</scope>
    <source>
        <strain evidence="4 5">VKM Ac-2059</strain>
    </source>
</reference>
<keyword evidence="5" id="KW-1185">Reference proteome</keyword>
<proteinExistence type="predicted"/>
<evidence type="ECO:0000259" key="2">
    <source>
        <dbReference type="Pfam" id="PF02591"/>
    </source>
</evidence>
<evidence type="ECO:0000313" key="5">
    <source>
        <dbReference type="Proteomes" id="UP000190857"/>
    </source>
</evidence>
<organism evidence="4 5">
    <name type="scientific">Okibacterium fritillariae</name>
    <dbReference type="NCBI Taxonomy" id="123320"/>
    <lineage>
        <taxon>Bacteria</taxon>
        <taxon>Bacillati</taxon>
        <taxon>Actinomycetota</taxon>
        <taxon>Actinomycetes</taxon>
        <taxon>Micrococcales</taxon>
        <taxon>Microbacteriaceae</taxon>
        <taxon>Okibacterium</taxon>
    </lineage>
</organism>
<protein>
    <submittedName>
        <fullName evidence="4">Uncharacterized protein</fullName>
    </submittedName>
</protein>
<feature type="coiled-coil region" evidence="1">
    <location>
        <begin position="58"/>
        <end position="157"/>
    </location>
</feature>
<name>A0A1T5JE08_9MICO</name>
<dbReference type="STRING" id="123320.SAMN06309945_1457"/>
<feature type="domain" description="CT398-like coiled coil hairpin" evidence="3">
    <location>
        <begin position="14"/>
        <end position="192"/>
    </location>
</feature>
<dbReference type="Pfam" id="PF02591">
    <property type="entry name" value="Zn_ribbon_9"/>
    <property type="match status" value="1"/>
</dbReference>
<keyword evidence="1" id="KW-0175">Coiled coil</keyword>
<evidence type="ECO:0000313" key="4">
    <source>
        <dbReference type="EMBL" id="SKC49619.1"/>
    </source>
</evidence>
<evidence type="ECO:0000256" key="1">
    <source>
        <dbReference type="SAM" id="Coils"/>
    </source>
</evidence>
<dbReference type="RefSeq" id="WP_143785348.1">
    <property type="nucleotide sequence ID" value="NZ_FUZP01000001.1"/>
</dbReference>
<dbReference type="Proteomes" id="UP000190857">
    <property type="component" value="Unassembled WGS sequence"/>
</dbReference>
<sequence length="245" mass="26978">MKASLAEQKQLLSLQAVDTTVAQLNHRTKNLPQNAEIAQLRTQLDALRGRLATETGTLDDTRAELSRLESDVQLVEARVARNTERLQQTASAKDVQAFEQELESLKRRRDNLEEMELVVMERAETDEAVVNATRADEAELTARIQTLEAEREAALDRLSGELGTATGERNAVAEKVTPELLALYEKLRARGGFGAALFRAGTCGACNITFTGNDLQSLRAQEIDAVVQCPECNAIVVRTEESGLW</sequence>
<dbReference type="Gene3D" id="1.10.287.1490">
    <property type="match status" value="1"/>
</dbReference>
<dbReference type="PANTHER" id="PTHR39082">
    <property type="entry name" value="PHOSPHOLIPASE C-BETA-2-RELATED"/>
    <property type="match status" value="1"/>
</dbReference>
<gene>
    <name evidence="4" type="ORF">SAMN06309945_1457</name>
</gene>
<dbReference type="AlphaFoldDB" id="A0A1T5JE08"/>